<evidence type="ECO:0000313" key="1">
    <source>
        <dbReference type="EMBL" id="KAF0775859.1"/>
    </source>
</evidence>
<evidence type="ECO:0000313" key="2">
    <source>
        <dbReference type="Proteomes" id="UP000469452"/>
    </source>
</evidence>
<dbReference type="Proteomes" id="UP000469452">
    <property type="component" value="Unassembled WGS sequence"/>
</dbReference>
<feature type="non-terminal residue" evidence="1">
    <location>
        <position position="1"/>
    </location>
</feature>
<gene>
    <name evidence="1" type="ORF">AaE_000441</name>
</gene>
<reference evidence="1 2" key="1">
    <citation type="submission" date="2019-06" db="EMBL/GenBank/DDBJ databases">
        <title>Genomics analysis of Aphanomyces spp. identifies a new class of oomycete effector associated with host adaptation.</title>
        <authorList>
            <person name="Gaulin E."/>
        </authorList>
    </citation>
    <scope>NUCLEOTIDE SEQUENCE [LARGE SCALE GENOMIC DNA]</scope>
    <source>
        <strain evidence="1 2">E</strain>
    </source>
</reference>
<sequence length="315" mass="34949">GQVRKMWRVAEGDFSSVESLFSELKTIKNAVNFHTQKYLQRDVVTEELVILMVLGVLPSEYYGAQIVLDASTFRLAEVEAKLTTIFGSKSKKEILGLGQSNGTKKVEVNQVSGKKRKSGYEVKPNNGECFYCFGKFNTNGVSHYKADCPEKKVDFATKGHRSNINEPFKPFKKQRKEFKVDMVEAYAGYGPTVTSGDCPTVVVSNKEIEQNGQNGDVTPFNSPPEPNYDLELNNGFFGGISLEDKSVPSNNINSSSEELSVNVLARKVQQLTKAIDRNVSNEYAHLLTERTMSSNEWALDGGCGYHLTDSLKGLN</sequence>
<protein>
    <submittedName>
        <fullName evidence="1">Uncharacterized protein</fullName>
    </submittedName>
</protein>
<proteinExistence type="predicted"/>
<dbReference type="AlphaFoldDB" id="A0A6A5AZ28"/>
<accession>A0A6A5AZ28</accession>
<name>A0A6A5AZ28_APHAT</name>
<dbReference type="EMBL" id="VJMI01000895">
    <property type="protein sequence ID" value="KAF0775859.1"/>
    <property type="molecule type" value="Genomic_DNA"/>
</dbReference>
<comment type="caution">
    <text evidence="1">The sequence shown here is derived from an EMBL/GenBank/DDBJ whole genome shotgun (WGS) entry which is preliminary data.</text>
</comment>
<dbReference type="VEuPathDB" id="FungiDB:H257_09642"/>
<organism evidence="1 2">
    <name type="scientific">Aphanomyces astaci</name>
    <name type="common">Crayfish plague agent</name>
    <dbReference type="NCBI Taxonomy" id="112090"/>
    <lineage>
        <taxon>Eukaryota</taxon>
        <taxon>Sar</taxon>
        <taxon>Stramenopiles</taxon>
        <taxon>Oomycota</taxon>
        <taxon>Saprolegniomycetes</taxon>
        <taxon>Saprolegniales</taxon>
        <taxon>Verrucalvaceae</taxon>
        <taxon>Aphanomyces</taxon>
    </lineage>
</organism>